<evidence type="ECO:0000256" key="1">
    <source>
        <dbReference type="ARBA" id="ARBA00009670"/>
    </source>
</evidence>
<gene>
    <name evidence="2" type="ORF">GOBAR_AA39957</name>
</gene>
<dbReference type="EMBL" id="KZ671673">
    <property type="protein sequence ID" value="PPR80757.1"/>
    <property type="molecule type" value="Genomic_DNA"/>
</dbReference>
<dbReference type="AlphaFoldDB" id="A0A2P5VPI3"/>
<evidence type="ECO:0000313" key="3">
    <source>
        <dbReference type="Proteomes" id="UP000239757"/>
    </source>
</evidence>
<dbReference type="PANTHER" id="PTHR10566">
    <property type="entry name" value="CHAPERONE-ACTIVITY OF BC1 COMPLEX CABC1 -RELATED"/>
    <property type="match status" value="1"/>
</dbReference>
<sequence length="216" mass="23827">MDFQLHYSTIDRQFYLWKRDKLNIDNSPQVLKGGKVVAVAARSLVVSAGGHPFYLQAGKGFSISKPKGYKICPRAALVEATPRVNGSASSTSIQVSATDRAEELKAEARALAHAADASVYSPQLLAKKYGSRPVKAVKRTLEILVALGTFALKLFLDQKNETLDQNKRKRAAELRTIFTRLGPTFIKLGQGLSTRPDLCPPEYLEELAQLQMQKHS</sequence>
<comment type="similarity">
    <text evidence="1">Belongs to the protein kinase superfamily. ADCK protein kinase family.</text>
</comment>
<dbReference type="OrthoDB" id="1714992at2759"/>
<dbReference type="InterPro" id="IPR050154">
    <property type="entry name" value="UbiB_kinase"/>
</dbReference>
<reference evidence="2 3" key="1">
    <citation type="submission" date="2015-01" db="EMBL/GenBank/DDBJ databases">
        <title>Genome of allotetraploid Gossypium barbadense reveals genomic plasticity and fiber elongation in cotton evolution.</title>
        <authorList>
            <person name="Chen X."/>
            <person name="Liu X."/>
            <person name="Zhao B."/>
            <person name="Zheng H."/>
            <person name="Hu Y."/>
            <person name="Lu G."/>
            <person name="Yang C."/>
            <person name="Chen J."/>
            <person name="Shan C."/>
            <person name="Zhang L."/>
            <person name="Zhou Y."/>
            <person name="Wang L."/>
            <person name="Guo W."/>
            <person name="Bai Y."/>
            <person name="Ruan J."/>
            <person name="Shangguan X."/>
            <person name="Mao Y."/>
            <person name="Jiang J."/>
            <person name="Zhu Y."/>
            <person name="Lei J."/>
            <person name="Kang H."/>
            <person name="Chen S."/>
            <person name="He X."/>
            <person name="Wang R."/>
            <person name="Wang Y."/>
            <person name="Chen J."/>
            <person name="Wang L."/>
            <person name="Yu S."/>
            <person name="Wang B."/>
            <person name="Wei J."/>
            <person name="Song S."/>
            <person name="Lu X."/>
            <person name="Gao Z."/>
            <person name="Gu W."/>
            <person name="Deng X."/>
            <person name="Ma D."/>
            <person name="Wang S."/>
            <person name="Liang W."/>
            <person name="Fang L."/>
            <person name="Cai C."/>
            <person name="Zhu X."/>
            <person name="Zhou B."/>
            <person name="Zhang Y."/>
            <person name="Chen Z."/>
            <person name="Xu S."/>
            <person name="Zhu R."/>
            <person name="Wang S."/>
            <person name="Zhang T."/>
            <person name="Zhao G."/>
        </authorList>
    </citation>
    <scope>NUCLEOTIDE SEQUENCE [LARGE SCALE GENOMIC DNA]</scope>
    <source>
        <strain evidence="3">cv. Xinhai21</strain>
        <tissue evidence="2">Leaf</tissue>
    </source>
</reference>
<dbReference type="Proteomes" id="UP000239757">
    <property type="component" value="Unassembled WGS sequence"/>
</dbReference>
<proteinExistence type="inferred from homology"/>
<dbReference type="PANTHER" id="PTHR10566:SF120">
    <property type="entry name" value="PROTEIN ACTIVITY OF BC1 COMPLEX KINASE 3, CHLOROPLASTIC"/>
    <property type="match status" value="1"/>
</dbReference>
<protein>
    <submittedName>
        <fullName evidence="2">Uncharacterized protein</fullName>
    </submittedName>
</protein>
<evidence type="ECO:0000313" key="2">
    <source>
        <dbReference type="EMBL" id="PPR80757.1"/>
    </source>
</evidence>
<accession>A0A2P5VPI3</accession>
<organism evidence="2 3">
    <name type="scientific">Gossypium barbadense</name>
    <name type="common">Sea Island cotton</name>
    <name type="synonym">Hibiscus barbadensis</name>
    <dbReference type="NCBI Taxonomy" id="3634"/>
    <lineage>
        <taxon>Eukaryota</taxon>
        <taxon>Viridiplantae</taxon>
        <taxon>Streptophyta</taxon>
        <taxon>Embryophyta</taxon>
        <taxon>Tracheophyta</taxon>
        <taxon>Spermatophyta</taxon>
        <taxon>Magnoliopsida</taxon>
        <taxon>eudicotyledons</taxon>
        <taxon>Gunneridae</taxon>
        <taxon>Pentapetalae</taxon>
        <taxon>rosids</taxon>
        <taxon>malvids</taxon>
        <taxon>Malvales</taxon>
        <taxon>Malvaceae</taxon>
        <taxon>Malvoideae</taxon>
        <taxon>Gossypium</taxon>
    </lineage>
</organism>
<name>A0A2P5VPI3_GOSBA</name>